<evidence type="ECO:0000256" key="4">
    <source>
        <dbReference type="ARBA" id="ARBA00022989"/>
    </source>
</evidence>
<dbReference type="GO" id="GO:0005789">
    <property type="term" value="C:endoplasmic reticulum membrane"/>
    <property type="evidence" value="ECO:0007669"/>
    <property type="project" value="UniProtKB-SubCell"/>
</dbReference>
<dbReference type="PANTHER" id="PTHR31394">
    <property type="entry name" value="TRANSMEMBRANE PROTEIN 199"/>
    <property type="match status" value="1"/>
</dbReference>
<feature type="transmembrane region" description="Helical" evidence="6">
    <location>
        <begin position="175"/>
        <end position="194"/>
    </location>
</feature>
<comment type="caution">
    <text evidence="7">The sequence shown here is derived from an EMBL/GenBank/DDBJ whole genome shotgun (WGS) entry which is preliminary data.</text>
</comment>
<evidence type="ECO:0000313" key="7">
    <source>
        <dbReference type="EMBL" id="PFX26475.1"/>
    </source>
</evidence>
<dbReference type="AlphaFoldDB" id="A0A2B4SDG4"/>
<evidence type="ECO:0000256" key="3">
    <source>
        <dbReference type="ARBA" id="ARBA00022824"/>
    </source>
</evidence>
<evidence type="ECO:0000256" key="5">
    <source>
        <dbReference type="ARBA" id="ARBA00023136"/>
    </source>
</evidence>
<keyword evidence="8" id="KW-1185">Reference proteome</keyword>
<keyword evidence="5 6" id="KW-0472">Membrane</keyword>
<comment type="subcellular location">
    <subcellularLocation>
        <location evidence="1">Endoplasmic reticulum membrane</location>
        <topology evidence="1">Multi-pass membrane protein</topology>
    </subcellularLocation>
</comment>
<accession>A0A2B4SDG4</accession>
<dbReference type="EMBL" id="LSMT01000125">
    <property type="protein sequence ID" value="PFX26475.1"/>
    <property type="molecule type" value="Genomic_DNA"/>
</dbReference>
<name>A0A2B4SDG4_STYPI</name>
<dbReference type="GO" id="GO:0070072">
    <property type="term" value="P:vacuolar proton-transporting V-type ATPase complex assembly"/>
    <property type="evidence" value="ECO:0007669"/>
    <property type="project" value="InterPro"/>
</dbReference>
<dbReference type="Pfam" id="PF11712">
    <property type="entry name" value="Vma12"/>
    <property type="match status" value="1"/>
</dbReference>
<gene>
    <name evidence="7" type="primary">Tmem199</name>
    <name evidence="7" type="ORF">AWC38_SpisGene8848</name>
</gene>
<evidence type="ECO:0000256" key="6">
    <source>
        <dbReference type="SAM" id="Phobius"/>
    </source>
</evidence>
<evidence type="ECO:0000256" key="2">
    <source>
        <dbReference type="ARBA" id="ARBA00022692"/>
    </source>
</evidence>
<dbReference type="Proteomes" id="UP000225706">
    <property type="component" value="Unassembled WGS sequence"/>
</dbReference>
<protein>
    <submittedName>
        <fullName evidence="7">Transmembrane protein 199</fullName>
    </submittedName>
</protein>
<keyword evidence="3" id="KW-0256">Endoplasmic reticulum</keyword>
<organism evidence="7 8">
    <name type="scientific">Stylophora pistillata</name>
    <name type="common">Smooth cauliflower coral</name>
    <dbReference type="NCBI Taxonomy" id="50429"/>
    <lineage>
        <taxon>Eukaryota</taxon>
        <taxon>Metazoa</taxon>
        <taxon>Cnidaria</taxon>
        <taxon>Anthozoa</taxon>
        <taxon>Hexacorallia</taxon>
        <taxon>Scleractinia</taxon>
        <taxon>Astrocoeniina</taxon>
        <taxon>Pocilloporidae</taxon>
        <taxon>Stylophora</taxon>
    </lineage>
</organism>
<proteinExistence type="predicted"/>
<evidence type="ECO:0000256" key="1">
    <source>
        <dbReference type="ARBA" id="ARBA00004477"/>
    </source>
</evidence>
<dbReference type="STRING" id="50429.A0A2B4SDG4"/>
<feature type="transmembrane region" description="Helical" evidence="6">
    <location>
        <begin position="200"/>
        <end position="221"/>
    </location>
</feature>
<keyword evidence="2 6" id="KW-0812">Transmembrane</keyword>
<dbReference type="OrthoDB" id="19981at2759"/>
<sequence>MFTFPVLSKVEPTVDQQFSNETNMAVDVVLTSNIQNTIVDAIKNDHISQDLAEKLSKYTEVSLKKQDSTQADGKVPIPLNLVKQLWKCVREKRDSDLSSNMYLHELLCGSEIYVEQLKLPEKSPELIARLKKLKAKQEKVEYDRMVSNINQKWHQTDGMQFGQEVRSGGKQLSSIVNFLLSIIATFTFGYVASQYAFPSIAVRVIIGVLLAFIVAVAELYFMARVEI</sequence>
<dbReference type="PANTHER" id="PTHR31394:SF1">
    <property type="entry name" value="TRANSMEMBRANE PROTEIN 199"/>
    <property type="match status" value="1"/>
</dbReference>
<keyword evidence="4 6" id="KW-1133">Transmembrane helix</keyword>
<evidence type="ECO:0000313" key="8">
    <source>
        <dbReference type="Proteomes" id="UP000225706"/>
    </source>
</evidence>
<reference evidence="8" key="1">
    <citation type="journal article" date="2017" name="bioRxiv">
        <title>Comparative analysis of the genomes of Stylophora pistillata and Acropora digitifera provides evidence for extensive differences between species of corals.</title>
        <authorList>
            <person name="Voolstra C.R."/>
            <person name="Li Y."/>
            <person name="Liew Y.J."/>
            <person name="Baumgarten S."/>
            <person name="Zoccola D."/>
            <person name="Flot J.-F."/>
            <person name="Tambutte S."/>
            <person name="Allemand D."/>
            <person name="Aranda M."/>
        </authorList>
    </citation>
    <scope>NUCLEOTIDE SEQUENCE [LARGE SCALE GENOMIC DNA]</scope>
</reference>
<dbReference type="InterPro" id="IPR021013">
    <property type="entry name" value="ATPase_Vma12"/>
</dbReference>